<evidence type="ECO:0000313" key="1">
    <source>
        <dbReference type="EMBL" id="MBM7561141.1"/>
    </source>
</evidence>
<sequence>MYERYDKLLNEYLNTWDHYTPSPIPSVFKIRPFYSTKQAIRYFRLKMKLKQVCEMVRKDKKITPETHTHLMTLVSLWLNINAKVINQSVIGDYIKTTETFITRVQTRWEDIDEESIFQALRNVWIMNAIQMMAGQPFELTDAMFAYSMLYPLTDNLMDTLDISMHEKRVFVEKLGQRLRGEQIYSNNRHESDVFEMVSLIEFQYPRLKYPEIYESLLQIHKAQVDSLEQQNSSLSMDTLKYLTFNKGAASVVADGYLVLGTLSNEQLDFLIGYGIVLQLADDLQDMKIDASVNHSTLFSTQNSLTSKTDTLKKLIYFSSLTLEKIVTQNVKFSTDLKSLLSSSMTLLIGDAVHEQKEFFSKNILKYIESMQVVSLTQHANLKKIGKQYFHSGTGQGSIFPPSPKKDFLILYRNNN</sequence>
<proteinExistence type="predicted"/>
<comment type="caution">
    <text evidence="1">The sequence shown here is derived from an EMBL/GenBank/DDBJ whole genome shotgun (WGS) entry which is preliminary data.</text>
</comment>
<name>A0ABS2MP13_9FIRM</name>
<accession>A0ABS2MP13</accession>
<organism evidence="1 2">
    <name type="scientific">Fusibacter tunisiensis</name>
    <dbReference type="NCBI Taxonomy" id="1008308"/>
    <lineage>
        <taxon>Bacteria</taxon>
        <taxon>Bacillati</taxon>
        <taxon>Bacillota</taxon>
        <taxon>Clostridia</taxon>
        <taxon>Eubacteriales</taxon>
        <taxon>Eubacteriales Family XII. Incertae Sedis</taxon>
        <taxon>Fusibacter</taxon>
    </lineage>
</organism>
<protein>
    <submittedName>
        <fullName evidence="1">Uncharacterized protein</fullName>
    </submittedName>
</protein>
<keyword evidence="2" id="KW-1185">Reference proteome</keyword>
<dbReference type="EMBL" id="JAFBDT010000003">
    <property type="protein sequence ID" value="MBM7561141.1"/>
    <property type="molecule type" value="Genomic_DNA"/>
</dbReference>
<reference evidence="1 2" key="1">
    <citation type="submission" date="2021-01" db="EMBL/GenBank/DDBJ databases">
        <title>Genomic Encyclopedia of Type Strains, Phase IV (KMG-IV): sequencing the most valuable type-strain genomes for metagenomic binning, comparative biology and taxonomic classification.</title>
        <authorList>
            <person name="Goeker M."/>
        </authorList>
    </citation>
    <scope>NUCLEOTIDE SEQUENCE [LARGE SCALE GENOMIC DNA]</scope>
    <source>
        <strain evidence="1 2">DSM 24436</strain>
    </source>
</reference>
<evidence type="ECO:0000313" key="2">
    <source>
        <dbReference type="Proteomes" id="UP000767854"/>
    </source>
</evidence>
<dbReference type="Proteomes" id="UP000767854">
    <property type="component" value="Unassembled WGS sequence"/>
</dbReference>
<gene>
    <name evidence="1" type="ORF">JOC49_000658</name>
</gene>